<keyword evidence="2 6" id="KW-0812">Transmembrane</keyword>
<dbReference type="GO" id="GO:0005886">
    <property type="term" value="C:plasma membrane"/>
    <property type="evidence" value="ECO:0007669"/>
    <property type="project" value="InterPro"/>
</dbReference>
<dbReference type="AlphaFoldDB" id="A0A0C2YTV1"/>
<organism evidence="7 8">
    <name type="scientific">Hebeloma cylindrosporum</name>
    <dbReference type="NCBI Taxonomy" id="76867"/>
    <lineage>
        <taxon>Eukaryota</taxon>
        <taxon>Fungi</taxon>
        <taxon>Dikarya</taxon>
        <taxon>Basidiomycota</taxon>
        <taxon>Agaricomycotina</taxon>
        <taxon>Agaricomycetes</taxon>
        <taxon>Agaricomycetidae</taxon>
        <taxon>Agaricales</taxon>
        <taxon>Agaricineae</taxon>
        <taxon>Hymenogastraceae</taxon>
        <taxon>Hebeloma</taxon>
    </lineage>
</organism>
<dbReference type="InterPro" id="IPR009571">
    <property type="entry name" value="SUR7/Rim9-like_fungi"/>
</dbReference>
<feature type="transmembrane region" description="Helical" evidence="6">
    <location>
        <begin position="12"/>
        <end position="37"/>
    </location>
</feature>
<keyword evidence="4 6" id="KW-0472">Membrane</keyword>
<dbReference type="EMBL" id="KN831773">
    <property type="protein sequence ID" value="KIM44462.1"/>
    <property type="molecule type" value="Genomic_DNA"/>
</dbReference>
<comment type="subcellular location">
    <subcellularLocation>
        <location evidence="1">Membrane</location>
        <topology evidence="1">Multi-pass membrane protein</topology>
    </subcellularLocation>
</comment>
<dbReference type="PANTHER" id="PTHR28013">
    <property type="entry name" value="PROTEIN DCV1-RELATED"/>
    <property type="match status" value="1"/>
</dbReference>
<dbReference type="PANTHER" id="PTHR28013:SF3">
    <property type="entry name" value="PROTEIN DCV1-RELATED"/>
    <property type="match status" value="1"/>
</dbReference>
<accession>A0A0C2YTV1</accession>
<reference evidence="7 8" key="1">
    <citation type="submission" date="2014-04" db="EMBL/GenBank/DDBJ databases">
        <authorList>
            <consortium name="DOE Joint Genome Institute"/>
            <person name="Kuo A."/>
            <person name="Gay G."/>
            <person name="Dore J."/>
            <person name="Kohler A."/>
            <person name="Nagy L.G."/>
            <person name="Floudas D."/>
            <person name="Copeland A."/>
            <person name="Barry K.W."/>
            <person name="Cichocki N."/>
            <person name="Veneault-Fourrey C."/>
            <person name="LaButti K."/>
            <person name="Lindquist E.A."/>
            <person name="Lipzen A."/>
            <person name="Lundell T."/>
            <person name="Morin E."/>
            <person name="Murat C."/>
            <person name="Sun H."/>
            <person name="Tunlid A."/>
            <person name="Henrissat B."/>
            <person name="Grigoriev I.V."/>
            <person name="Hibbett D.S."/>
            <person name="Martin F."/>
            <person name="Nordberg H.P."/>
            <person name="Cantor M.N."/>
            <person name="Hua S.X."/>
        </authorList>
    </citation>
    <scope>NUCLEOTIDE SEQUENCE [LARGE SCALE GENOMIC DNA]</scope>
    <source>
        <strain evidence="8">h7</strain>
    </source>
</reference>
<keyword evidence="8" id="KW-1185">Reference proteome</keyword>
<gene>
    <name evidence="7" type="ORF">M413DRAFT_442439</name>
</gene>
<dbReference type="Pfam" id="PF06687">
    <property type="entry name" value="SUR7"/>
    <property type="match status" value="1"/>
</dbReference>
<feature type="transmembrane region" description="Helical" evidence="6">
    <location>
        <begin position="121"/>
        <end position="143"/>
    </location>
</feature>
<reference evidence="8" key="2">
    <citation type="submission" date="2015-01" db="EMBL/GenBank/DDBJ databases">
        <title>Evolutionary Origins and Diversification of the Mycorrhizal Mutualists.</title>
        <authorList>
            <consortium name="DOE Joint Genome Institute"/>
            <consortium name="Mycorrhizal Genomics Consortium"/>
            <person name="Kohler A."/>
            <person name="Kuo A."/>
            <person name="Nagy L.G."/>
            <person name="Floudas D."/>
            <person name="Copeland A."/>
            <person name="Barry K.W."/>
            <person name="Cichocki N."/>
            <person name="Veneault-Fourrey C."/>
            <person name="LaButti K."/>
            <person name="Lindquist E.A."/>
            <person name="Lipzen A."/>
            <person name="Lundell T."/>
            <person name="Morin E."/>
            <person name="Murat C."/>
            <person name="Riley R."/>
            <person name="Ohm R."/>
            <person name="Sun H."/>
            <person name="Tunlid A."/>
            <person name="Henrissat B."/>
            <person name="Grigoriev I.V."/>
            <person name="Hibbett D.S."/>
            <person name="Martin F."/>
        </authorList>
    </citation>
    <scope>NUCLEOTIDE SEQUENCE [LARGE SCALE GENOMIC DNA]</scope>
    <source>
        <strain evidence="8">h7</strain>
    </source>
</reference>
<evidence type="ECO:0000313" key="8">
    <source>
        <dbReference type="Proteomes" id="UP000053424"/>
    </source>
</evidence>
<feature type="region of interest" description="Disordered" evidence="5">
    <location>
        <begin position="249"/>
        <end position="295"/>
    </location>
</feature>
<protein>
    <submittedName>
        <fullName evidence="7">Uncharacterized protein</fullName>
    </submittedName>
</protein>
<evidence type="ECO:0000256" key="4">
    <source>
        <dbReference type="ARBA" id="ARBA00023136"/>
    </source>
</evidence>
<evidence type="ECO:0000256" key="2">
    <source>
        <dbReference type="ARBA" id="ARBA00022692"/>
    </source>
</evidence>
<dbReference type="Proteomes" id="UP000053424">
    <property type="component" value="Unassembled WGS sequence"/>
</dbReference>
<dbReference type="STRING" id="686832.A0A0C2YTV1"/>
<keyword evidence="3 6" id="KW-1133">Transmembrane helix</keyword>
<dbReference type="GO" id="GO:0032153">
    <property type="term" value="C:cell division site"/>
    <property type="evidence" value="ECO:0007669"/>
    <property type="project" value="TreeGrafter"/>
</dbReference>
<evidence type="ECO:0000256" key="3">
    <source>
        <dbReference type="ARBA" id="ARBA00022989"/>
    </source>
</evidence>
<feature type="transmembrane region" description="Helical" evidence="6">
    <location>
        <begin position="164"/>
        <end position="190"/>
    </location>
</feature>
<dbReference type="InterPro" id="IPR051380">
    <property type="entry name" value="pH-response_reg_palI/RIM9"/>
</dbReference>
<dbReference type="GO" id="GO:0035838">
    <property type="term" value="C:growing cell tip"/>
    <property type="evidence" value="ECO:0007669"/>
    <property type="project" value="TreeGrafter"/>
</dbReference>
<feature type="compositionally biased region" description="Basic and acidic residues" evidence="5">
    <location>
        <begin position="269"/>
        <end position="280"/>
    </location>
</feature>
<proteinExistence type="predicted"/>
<name>A0A0C2YTV1_HEBCY</name>
<evidence type="ECO:0000256" key="1">
    <source>
        <dbReference type="ARBA" id="ARBA00004141"/>
    </source>
</evidence>
<feature type="transmembrane region" description="Helical" evidence="6">
    <location>
        <begin position="210"/>
        <end position="231"/>
    </location>
</feature>
<dbReference type="HOGENOM" id="CLU_897283_0_0_1"/>
<evidence type="ECO:0000313" key="7">
    <source>
        <dbReference type="EMBL" id="KIM44462.1"/>
    </source>
</evidence>
<dbReference type="OrthoDB" id="2354757at2759"/>
<evidence type="ECO:0000256" key="5">
    <source>
        <dbReference type="SAM" id="MobiDB-lite"/>
    </source>
</evidence>
<evidence type="ECO:0000256" key="6">
    <source>
        <dbReference type="SAM" id="Phobius"/>
    </source>
</evidence>
<sequence length="315" mass="34909">MPFFVTTSKEDTSFVSAFLLGVASLLLLFTCISTPVVDSMRMYRLSTHIEGAIRYVDVGLWGTCVEPLEITGYNKFVFDPNVHEVCTKSAVGFQLDENVANALHAPKLEGLHQKPHTALLILYPITTALSIFGCIFQVTVHLATRRGNRSLLQGMTSNGVAWIFWYNSFTTLLILFAFIVQISVVAYAKINVAAIRSVTFRDLSFHWGNTIWLSVIAIILHLIELAVLFSVRKKLQKEENNAEIAKAAEASAKKGKGKATARQGQKGTKGKENQEKVNTKEEDDTPNLNPPAYDLEGYVAELPREHIPIVDPKSA</sequence>
<dbReference type="Gene3D" id="1.20.140.150">
    <property type="match status" value="1"/>
</dbReference>